<accession>A0A1X7A0X6</accession>
<feature type="transmembrane region" description="Helical" evidence="1">
    <location>
        <begin position="35"/>
        <end position="57"/>
    </location>
</feature>
<dbReference type="EMBL" id="PYGB01000015">
    <property type="protein sequence ID" value="PSK81542.1"/>
    <property type="molecule type" value="Genomic_DNA"/>
</dbReference>
<reference evidence="2 5" key="2">
    <citation type="submission" date="2018-03" db="EMBL/GenBank/DDBJ databases">
        <title>Genomic Encyclopedia of Archaeal and Bacterial Type Strains, Phase II (KMG-II): from individual species to whole genera.</title>
        <authorList>
            <person name="Goeker M."/>
        </authorList>
    </citation>
    <scope>NUCLEOTIDE SEQUENCE [LARGE SCALE GENOMIC DNA]</scope>
    <source>
        <strain evidence="2 5">DSM 29956</strain>
    </source>
</reference>
<reference evidence="3 4" key="1">
    <citation type="submission" date="2017-03" db="EMBL/GenBank/DDBJ databases">
        <authorList>
            <person name="Afonso C.L."/>
            <person name="Miller P.J."/>
            <person name="Scott M.A."/>
            <person name="Spackman E."/>
            <person name="Goraichik I."/>
            <person name="Dimitrov K.M."/>
            <person name="Suarez D.L."/>
            <person name="Swayne D.E."/>
        </authorList>
    </citation>
    <scope>NUCLEOTIDE SEQUENCE [LARGE SCALE GENOMIC DNA]</scope>
    <source>
        <strain evidence="3 4">CECT 8367</strain>
    </source>
</reference>
<dbReference type="AlphaFoldDB" id="A0A1X7A0X6"/>
<dbReference type="EMBL" id="FWFY01000013">
    <property type="protein sequence ID" value="SLN67063.1"/>
    <property type="molecule type" value="Genomic_DNA"/>
</dbReference>
<evidence type="ECO:0000313" key="5">
    <source>
        <dbReference type="Proteomes" id="UP000240624"/>
    </source>
</evidence>
<keyword evidence="1" id="KW-0812">Transmembrane</keyword>
<dbReference type="Proteomes" id="UP000240624">
    <property type="component" value="Unassembled WGS sequence"/>
</dbReference>
<evidence type="ECO:0000256" key="1">
    <source>
        <dbReference type="SAM" id="Phobius"/>
    </source>
</evidence>
<organism evidence="3 4">
    <name type="scientific">Limimaricola soesokkakensis</name>
    <dbReference type="NCBI Taxonomy" id="1343159"/>
    <lineage>
        <taxon>Bacteria</taxon>
        <taxon>Pseudomonadati</taxon>
        <taxon>Pseudomonadota</taxon>
        <taxon>Alphaproteobacteria</taxon>
        <taxon>Rhodobacterales</taxon>
        <taxon>Paracoccaceae</taxon>
        <taxon>Limimaricola</taxon>
    </lineage>
</organism>
<evidence type="ECO:0000313" key="2">
    <source>
        <dbReference type="EMBL" id="PSK81542.1"/>
    </source>
</evidence>
<protein>
    <submittedName>
        <fullName evidence="3">Uncharacterized protein</fullName>
    </submittedName>
</protein>
<keyword evidence="5" id="KW-1185">Reference proteome</keyword>
<proteinExistence type="predicted"/>
<sequence>MSLSDIETEGFVWVQWLQQNQYVARPPSPGRWLQIAAYLCEIAGVALTALGLLGLVRPPLGEVATWGGAGVMAVGAYISNLARSAVRPDEDAADLVRIRLDELTWEADRIAESQRPP</sequence>
<keyword evidence="1" id="KW-1133">Transmembrane helix</keyword>
<name>A0A1X7A0X6_9RHOB</name>
<evidence type="ECO:0000313" key="3">
    <source>
        <dbReference type="EMBL" id="SLN67063.1"/>
    </source>
</evidence>
<dbReference type="Proteomes" id="UP000193495">
    <property type="component" value="Unassembled WGS sequence"/>
</dbReference>
<gene>
    <name evidence="2" type="ORF">CLV79_11510</name>
    <name evidence="3" type="ORF">LOS8367_03333</name>
</gene>
<keyword evidence="1" id="KW-0472">Membrane</keyword>
<evidence type="ECO:0000313" key="4">
    <source>
        <dbReference type="Proteomes" id="UP000193495"/>
    </source>
</evidence>